<protein>
    <submittedName>
        <fullName evidence="5">tRNA synthetase, class II (D, K and N)</fullName>
    </submittedName>
</protein>
<accession>A1APV6</accession>
<dbReference type="RefSeq" id="WP_011735653.1">
    <property type="nucleotide sequence ID" value="NC_008609.1"/>
</dbReference>
<dbReference type="InterPro" id="IPR045864">
    <property type="entry name" value="aa-tRNA-synth_II/BPL/LPL"/>
</dbReference>
<keyword evidence="1" id="KW-0436">Ligase</keyword>
<keyword evidence="5" id="KW-0030">Aminoacyl-tRNA synthetase</keyword>
<evidence type="ECO:0000313" key="6">
    <source>
        <dbReference type="Proteomes" id="UP000006732"/>
    </source>
</evidence>
<dbReference type="GO" id="GO:0004824">
    <property type="term" value="F:lysine-tRNA ligase activity"/>
    <property type="evidence" value="ECO:0007669"/>
    <property type="project" value="InterPro"/>
</dbReference>
<dbReference type="PROSITE" id="PS50862">
    <property type="entry name" value="AA_TRNA_LIGASE_II"/>
    <property type="match status" value="1"/>
</dbReference>
<dbReference type="Proteomes" id="UP000006732">
    <property type="component" value="Chromosome"/>
</dbReference>
<reference evidence="5 6" key="1">
    <citation type="submission" date="2006-10" db="EMBL/GenBank/DDBJ databases">
        <title>Complete sequence of chromosome of Pelobacter propionicus DSM 2379.</title>
        <authorList>
            <consortium name="US DOE Joint Genome Institute"/>
            <person name="Copeland A."/>
            <person name="Lucas S."/>
            <person name="Lapidus A."/>
            <person name="Barry K."/>
            <person name="Detter J.C."/>
            <person name="Glavina del Rio T."/>
            <person name="Hammon N."/>
            <person name="Israni S."/>
            <person name="Dalin E."/>
            <person name="Tice H."/>
            <person name="Pitluck S."/>
            <person name="Saunders E."/>
            <person name="Brettin T."/>
            <person name="Bruce D."/>
            <person name="Han C."/>
            <person name="Tapia R."/>
            <person name="Schmutz J."/>
            <person name="Larimer F."/>
            <person name="Land M."/>
            <person name="Hauser L."/>
            <person name="Kyrpides N."/>
            <person name="Kim E."/>
            <person name="Lovley D."/>
            <person name="Richardson P."/>
        </authorList>
    </citation>
    <scope>NUCLEOTIDE SEQUENCE [LARGE SCALE GENOMIC DNA]</scope>
    <source>
        <strain evidence="6">DSM 2379 / NBRC 103807 / OttBd1</strain>
    </source>
</reference>
<dbReference type="NCBIfam" id="TIGR00462">
    <property type="entry name" value="genX"/>
    <property type="match status" value="1"/>
</dbReference>
<dbReference type="GO" id="GO:0000049">
    <property type="term" value="F:tRNA binding"/>
    <property type="evidence" value="ECO:0007669"/>
    <property type="project" value="TreeGrafter"/>
</dbReference>
<dbReference type="STRING" id="338966.Ppro_1764"/>
<dbReference type="GO" id="GO:0005524">
    <property type="term" value="F:ATP binding"/>
    <property type="evidence" value="ECO:0007669"/>
    <property type="project" value="UniProtKB-KW"/>
</dbReference>
<dbReference type="EMBL" id="CP000482">
    <property type="protein sequence ID" value="ABK99376.1"/>
    <property type="molecule type" value="Genomic_DNA"/>
</dbReference>
<dbReference type="HOGENOM" id="CLU_008255_1_0_7"/>
<dbReference type="InterPro" id="IPR004525">
    <property type="entry name" value="EpmA"/>
</dbReference>
<evidence type="ECO:0000256" key="3">
    <source>
        <dbReference type="ARBA" id="ARBA00022840"/>
    </source>
</evidence>
<evidence type="ECO:0000313" key="5">
    <source>
        <dbReference type="EMBL" id="ABK99376.1"/>
    </source>
</evidence>
<dbReference type="GO" id="GO:0006430">
    <property type="term" value="P:lysyl-tRNA aminoacylation"/>
    <property type="evidence" value="ECO:0007669"/>
    <property type="project" value="InterPro"/>
</dbReference>
<evidence type="ECO:0000259" key="4">
    <source>
        <dbReference type="PROSITE" id="PS50862"/>
    </source>
</evidence>
<dbReference type="AlphaFoldDB" id="A1APV6"/>
<keyword evidence="6" id="KW-1185">Reference proteome</keyword>
<dbReference type="InterPro" id="IPR006195">
    <property type="entry name" value="aa-tRNA-synth_II"/>
</dbReference>
<dbReference type="eggNOG" id="COG2269">
    <property type="taxonomic scope" value="Bacteria"/>
</dbReference>
<keyword evidence="3" id="KW-0067">ATP-binding</keyword>
<dbReference type="InterPro" id="IPR004364">
    <property type="entry name" value="Aa-tRNA-synt_II"/>
</dbReference>
<evidence type="ECO:0000256" key="1">
    <source>
        <dbReference type="ARBA" id="ARBA00022598"/>
    </source>
</evidence>
<dbReference type="Gene3D" id="3.30.930.10">
    <property type="entry name" value="Bira Bifunctional Protein, Domain 2"/>
    <property type="match status" value="1"/>
</dbReference>
<dbReference type="PANTHER" id="PTHR42918">
    <property type="entry name" value="LYSYL-TRNA SYNTHETASE"/>
    <property type="match status" value="1"/>
</dbReference>
<dbReference type="PANTHER" id="PTHR42918:SF6">
    <property type="entry name" value="ELONGATION FACTOR P--(R)-BETA-LYSINE LIGASE"/>
    <property type="match status" value="1"/>
</dbReference>
<gene>
    <name evidence="5" type="ordered locus">Ppro_1764</name>
</gene>
<dbReference type="OrthoDB" id="9801152at2"/>
<dbReference type="Pfam" id="PF00152">
    <property type="entry name" value="tRNA-synt_2"/>
    <property type="match status" value="1"/>
</dbReference>
<keyword evidence="2" id="KW-0547">Nucleotide-binding</keyword>
<organism evidence="5 6">
    <name type="scientific">Pelobacter propionicus (strain DSM 2379 / NBRC 103807 / OttBd1)</name>
    <dbReference type="NCBI Taxonomy" id="338966"/>
    <lineage>
        <taxon>Bacteria</taxon>
        <taxon>Pseudomonadati</taxon>
        <taxon>Thermodesulfobacteriota</taxon>
        <taxon>Desulfuromonadia</taxon>
        <taxon>Desulfuromonadales</taxon>
        <taxon>Desulfuromonadaceae</taxon>
        <taxon>Pelobacter</taxon>
    </lineage>
</organism>
<dbReference type="KEGG" id="ppd:Ppro_1764"/>
<sequence length="301" mass="34599">MHPRDHNLYLRADIVAAIRSFFASRRFLEVDTPHLIPANAPEEYIDPHGSGDRYLHTSPEICMKRLLCRGHERIFQICRCWRRDERGSRHLPEFAMLEWYRRDSDYRQLMEDCQELLRWVALICGKSEGIDYQGQRLEPCREAQRITVRDAYARYAVKDVAVAVVDGTFDELMVTRIESSLPTHVPVILMDYPAEMASLARLKADDESVAERFELYLGGLELANGFSELNDPREQRQRFLVANERRIEAGLSPLPLPEPFLDELASLPPSAGIALGIDRLVMLFADAPRIDDVISFTPEEL</sequence>
<proteinExistence type="predicted"/>
<dbReference type="SUPFAM" id="SSF55681">
    <property type="entry name" value="Class II aaRS and biotin synthetases"/>
    <property type="match status" value="1"/>
</dbReference>
<evidence type="ECO:0000256" key="2">
    <source>
        <dbReference type="ARBA" id="ARBA00022741"/>
    </source>
</evidence>
<name>A1APV6_PELPD</name>
<feature type="domain" description="Aminoacyl-transfer RNA synthetases class-II family profile" evidence="4">
    <location>
        <begin position="10"/>
        <end position="298"/>
    </location>
</feature>
<dbReference type="GO" id="GO:0005829">
    <property type="term" value="C:cytosol"/>
    <property type="evidence" value="ECO:0007669"/>
    <property type="project" value="TreeGrafter"/>
</dbReference>